<evidence type="ECO:0000313" key="3">
    <source>
        <dbReference type="Proteomes" id="UP001530400"/>
    </source>
</evidence>
<dbReference type="Proteomes" id="UP001530400">
    <property type="component" value="Unassembled WGS sequence"/>
</dbReference>
<accession>A0ABD3NJJ6</accession>
<organism evidence="2 3">
    <name type="scientific">Cyclotella atomus</name>
    <dbReference type="NCBI Taxonomy" id="382360"/>
    <lineage>
        <taxon>Eukaryota</taxon>
        <taxon>Sar</taxon>
        <taxon>Stramenopiles</taxon>
        <taxon>Ochrophyta</taxon>
        <taxon>Bacillariophyta</taxon>
        <taxon>Coscinodiscophyceae</taxon>
        <taxon>Thalassiosirophycidae</taxon>
        <taxon>Stephanodiscales</taxon>
        <taxon>Stephanodiscaceae</taxon>
        <taxon>Cyclotella</taxon>
    </lineage>
</organism>
<comment type="caution">
    <text evidence="2">The sequence shown here is derived from an EMBL/GenBank/DDBJ whole genome shotgun (WGS) entry which is preliminary data.</text>
</comment>
<keyword evidence="1" id="KW-0812">Transmembrane</keyword>
<evidence type="ECO:0000256" key="1">
    <source>
        <dbReference type="SAM" id="Phobius"/>
    </source>
</evidence>
<evidence type="ECO:0000313" key="2">
    <source>
        <dbReference type="EMBL" id="KAL3776007.1"/>
    </source>
</evidence>
<name>A0ABD3NJJ6_9STRA</name>
<keyword evidence="1" id="KW-0472">Membrane</keyword>
<proteinExistence type="predicted"/>
<dbReference type="AlphaFoldDB" id="A0ABD3NJJ6"/>
<gene>
    <name evidence="2" type="ORF">ACHAWO_001927</name>
</gene>
<keyword evidence="3" id="KW-1185">Reference proteome</keyword>
<reference evidence="2 3" key="1">
    <citation type="submission" date="2024-10" db="EMBL/GenBank/DDBJ databases">
        <title>Updated reference genomes for cyclostephanoid diatoms.</title>
        <authorList>
            <person name="Roberts W.R."/>
            <person name="Alverson A.J."/>
        </authorList>
    </citation>
    <scope>NUCLEOTIDE SEQUENCE [LARGE SCALE GENOMIC DNA]</scope>
    <source>
        <strain evidence="2 3">AJA010-31</strain>
    </source>
</reference>
<protein>
    <submittedName>
        <fullName evidence="2">Uncharacterized protein</fullName>
    </submittedName>
</protein>
<feature type="transmembrane region" description="Helical" evidence="1">
    <location>
        <begin position="173"/>
        <end position="192"/>
    </location>
</feature>
<keyword evidence="1" id="KW-1133">Transmembrane helix</keyword>
<sequence>MSEVAPLPEEALALYRSLLNRDDLTQSFVLTNLRNSLIPLALTYRDPDVRANDQMGLSQALPWPVRLVLCILFHLLPREVADWERREDGRVWIRCIETAELCKLFCIATKPEKDATLGKTFTRRATHHYSIQRFSDFKVEVDNNTKGGRNRLKYLDTTVVYLYHSLLQPDVPLPYTFLVFVGTAAFFLYFTIEYVPETKGLSVSLVTEQFKSISLPTQVFAALVQRLKKCTRQRKVVGGSERYYT</sequence>
<dbReference type="EMBL" id="JALLPJ020001123">
    <property type="protein sequence ID" value="KAL3776007.1"/>
    <property type="molecule type" value="Genomic_DNA"/>
</dbReference>